<keyword evidence="7 17" id="KW-0732">Signal</keyword>
<feature type="chain" id="PRO_5002490608" evidence="17">
    <location>
        <begin position="43"/>
        <end position="742"/>
    </location>
</feature>
<evidence type="ECO:0000256" key="17">
    <source>
        <dbReference type="SAM" id="SignalP"/>
    </source>
</evidence>
<dbReference type="PROSITE" id="PS01156">
    <property type="entry name" value="TONB_DEPENDENT_REC_2"/>
    <property type="match status" value="1"/>
</dbReference>
<dbReference type="GO" id="GO:0038023">
    <property type="term" value="F:signaling receptor activity"/>
    <property type="evidence" value="ECO:0007669"/>
    <property type="project" value="InterPro"/>
</dbReference>
<keyword evidence="9" id="KW-0406">Ion transport</keyword>
<dbReference type="InterPro" id="IPR036942">
    <property type="entry name" value="Beta-barrel_TonB_sf"/>
</dbReference>
<accession>A0A0F5JUW1</accession>
<dbReference type="CDD" id="cd01347">
    <property type="entry name" value="ligand_gated_channel"/>
    <property type="match status" value="1"/>
</dbReference>
<feature type="domain" description="TonB-dependent receptor plug" evidence="19">
    <location>
        <begin position="98"/>
        <end position="196"/>
    </location>
</feature>
<evidence type="ECO:0000259" key="18">
    <source>
        <dbReference type="Pfam" id="PF00593"/>
    </source>
</evidence>
<dbReference type="InterPro" id="IPR000531">
    <property type="entry name" value="Beta-barrel_TonB"/>
</dbReference>
<dbReference type="Gene3D" id="2.40.170.20">
    <property type="entry name" value="TonB-dependent receptor, beta-barrel domain"/>
    <property type="match status" value="1"/>
</dbReference>
<gene>
    <name evidence="20" type="ORF">WM40_22060</name>
</gene>
<dbReference type="PANTHER" id="PTHR32552:SF82">
    <property type="entry name" value="FCUA PROTEIN"/>
    <property type="match status" value="1"/>
</dbReference>
<protein>
    <submittedName>
        <fullName evidence="20">TonB-dependent receptor</fullName>
    </submittedName>
</protein>
<keyword evidence="6 14" id="KW-0812">Transmembrane</keyword>
<dbReference type="Pfam" id="PF07715">
    <property type="entry name" value="Plug"/>
    <property type="match status" value="1"/>
</dbReference>
<evidence type="ECO:0000256" key="16">
    <source>
        <dbReference type="RuleBase" id="RU003357"/>
    </source>
</evidence>
<dbReference type="AlphaFoldDB" id="A0A0F5JUW1"/>
<evidence type="ECO:0000256" key="14">
    <source>
        <dbReference type="PROSITE-ProRule" id="PRU01360"/>
    </source>
</evidence>
<dbReference type="Proteomes" id="UP000033618">
    <property type="component" value="Unassembled WGS sequence"/>
</dbReference>
<dbReference type="PANTHER" id="PTHR32552">
    <property type="entry name" value="FERRICHROME IRON RECEPTOR-RELATED"/>
    <property type="match status" value="1"/>
</dbReference>
<evidence type="ECO:0000259" key="19">
    <source>
        <dbReference type="Pfam" id="PF07715"/>
    </source>
</evidence>
<organism evidence="20 21">
    <name type="scientific">Robbsia andropogonis</name>
    <dbReference type="NCBI Taxonomy" id="28092"/>
    <lineage>
        <taxon>Bacteria</taxon>
        <taxon>Pseudomonadati</taxon>
        <taxon>Pseudomonadota</taxon>
        <taxon>Betaproteobacteria</taxon>
        <taxon>Burkholderiales</taxon>
        <taxon>Burkholderiaceae</taxon>
        <taxon>Robbsia</taxon>
    </lineage>
</organism>
<evidence type="ECO:0000256" key="9">
    <source>
        <dbReference type="ARBA" id="ARBA00023065"/>
    </source>
</evidence>
<dbReference type="InterPro" id="IPR012910">
    <property type="entry name" value="Plug_dom"/>
</dbReference>
<evidence type="ECO:0000313" key="20">
    <source>
        <dbReference type="EMBL" id="KKB61626.1"/>
    </source>
</evidence>
<comment type="subcellular location">
    <subcellularLocation>
        <location evidence="1 14">Cell outer membrane</location>
        <topology evidence="1 14">Multi-pass membrane protein</topology>
    </subcellularLocation>
</comment>
<dbReference type="PATRIC" id="fig|28092.6.peg.5191"/>
<proteinExistence type="inferred from homology"/>
<dbReference type="InterPro" id="IPR010105">
    <property type="entry name" value="TonB_sidphr_rcpt"/>
</dbReference>
<dbReference type="GO" id="GO:0015891">
    <property type="term" value="P:siderophore transport"/>
    <property type="evidence" value="ECO:0007669"/>
    <property type="project" value="InterPro"/>
</dbReference>
<evidence type="ECO:0000256" key="5">
    <source>
        <dbReference type="ARBA" id="ARBA00022496"/>
    </source>
</evidence>
<sequence>MAAIDSNRHVRPVLTKSASAIRHALFLLSMPMAFGAAGVANAQESIDSATATNTRAQTALPAVSVSAKSAPVAPEKQTFGGGQVAKATSLGVLGTQQLIDVPFSVSSYTEKAIKDKQSQTVGEFLQATDPNVRVSFNSGQFAENYTIRGFQLYSDDVSMNGLFGVTPRQMVSTVDISRIDLFKGANAFINGAPASGTGVGGGVNVELKHADDKPLTELTTKVSGSGQVGAQVDIGRRFGDNDQFGIRFNQSVDDGPTAIDKEKRYGKTTAVGIDWRGDKLRLTADFLYQRAKTDSGRTTYTATGAIPSAPSATSTFAQPWTYSNLEDTVGIVGVEYDFAPGWTAYVKGGAHHGNEWGSFSSPAYDGLTGLSSAYRLNTVLKEDSTSAMGGIRGKFDTGPVSHQVNVGGSIVSVDQSAAYTFGYGAYTTTLSNSAAVPYPATTSSGGDMSNPGTTSQVVNRSVSISDTVGFLNDRILLTIGARRQELRQDAYGYDGVRSSTYDQAITTPVFGIVLKPTNNWSIYANRTEALVQGGTAGSTSANFGQVFAPYRSKQWEAGTKYDLGAFGADFALFQIEQPSAYTDPTTNIYSQSGKQRNRGVELGLHGEPIKGVRLIAGASYTNAKLVKASDTANDGNTAVGVPSWLANIGVEYDIPRVRGLTFTGQWVYTSRQYLDQANSLSIGAWSRFDVGARYATQVFGKDVTVRATVQNVANRAYWASTYGGYLTLGNPRTFWLSLTTDF</sequence>
<comment type="caution">
    <text evidence="20">The sequence shown here is derived from an EMBL/GenBank/DDBJ whole genome shotgun (WGS) entry which is preliminary data.</text>
</comment>
<keyword evidence="4 14" id="KW-1134">Transmembrane beta strand</keyword>
<evidence type="ECO:0000256" key="11">
    <source>
        <dbReference type="ARBA" id="ARBA00023136"/>
    </source>
</evidence>
<evidence type="ECO:0000256" key="2">
    <source>
        <dbReference type="ARBA" id="ARBA00009810"/>
    </source>
</evidence>
<evidence type="ECO:0000256" key="4">
    <source>
        <dbReference type="ARBA" id="ARBA00022452"/>
    </source>
</evidence>
<keyword evidence="5" id="KW-0410">Iron transport</keyword>
<evidence type="ECO:0000313" key="21">
    <source>
        <dbReference type="Proteomes" id="UP000033618"/>
    </source>
</evidence>
<name>A0A0F5JUW1_9BURK</name>
<dbReference type="InterPro" id="IPR039426">
    <property type="entry name" value="TonB-dep_rcpt-like"/>
</dbReference>
<evidence type="ECO:0000256" key="15">
    <source>
        <dbReference type="PROSITE-ProRule" id="PRU10144"/>
    </source>
</evidence>
<evidence type="ECO:0000256" key="10">
    <source>
        <dbReference type="ARBA" id="ARBA00023077"/>
    </source>
</evidence>
<evidence type="ECO:0000256" key="13">
    <source>
        <dbReference type="ARBA" id="ARBA00023237"/>
    </source>
</evidence>
<evidence type="ECO:0000256" key="8">
    <source>
        <dbReference type="ARBA" id="ARBA00023004"/>
    </source>
</evidence>
<dbReference type="Gene3D" id="2.170.130.10">
    <property type="entry name" value="TonB-dependent receptor, plug domain"/>
    <property type="match status" value="1"/>
</dbReference>
<feature type="domain" description="TonB-dependent receptor-like beta-barrel" evidence="18">
    <location>
        <begin position="274"/>
        <end position="712"/>
    </location>
</feature>
<comment type="similarity">
    <text evidence="2 14 16">Belongs to the TonB-dependent receptor family.</text>
</comment>
<keyword evidence="10 16" id="KW-0798">TonB box</keyword>
<dbReference type="InterPro" id="IPR010917">
    <property type="entry name" value="TonB_rcpt_CS"/>
</dbReference>
<evidence type="ECO:0000256" key="3">
    <source>
        <dbReference type="ARBA" id="ARBA00022448"/>
    </source>
</evidence>
<evidence type="ECO:0000256" key="12">
    <source>
        <dbReference type="ARBA" id="ARBA00023170"/>
    </source>
</evidence>
<dbReference type="GO" id="GO:0015344">
    <property type="term" value="F:siderophore uptake transmembrane transporter activity"/>
    <property type="evidence" value="ECO:0007669"/>
    <property type="project" value="TreeGrafter"/>
</dbReference>
<dbReference type="RefSeq" id="WP_024902127.1">
    <property type="nucleotide sequence ID" value="NZ_CADFGU010000001.1"/>
</dbReference>
<evidence type="ECO:0000256" key="1">
    <source>
        <dbReference type="ARBA" id="ARBA00004571"/>
    </source>
</evidence>
<keyword evidence="21" id="KW-1185">Reference proteome</keyword>
<dbReference type="GO" id="GO:0009279">
    <property type="term" value="C:cell outer membrane"/>
    <property type="evidence" value="ECO:0007669"/>
    <property type="project" value="UniProtKB-SubCell"/>
</dbReference>
<reference evidence="20 21" key="1">
    <citation type="submission" date="2015-03" db="EMBL/GenBank/DDBJ databases">
        <title>Draft Genome Sequence of Burkholderia andropogonis type strain ICMP2807, isolated from Sorghum bicolor.</title>
        <authorList>
            <person name="Lopes-Santos L."/>
            <person name="Castro D.B."/>
            <person name="Ottoboni L.M."/>
            <person name="Park D."/>
            <person name="Weirc B.S."/>
            <person name="Destefano S.A."/>
        </authorList>
    </citation>
    <scope>NUCLEOTIDE SEQUENCE [LARGE SCALE GENOMIC DNA]</scope>
    <source>
        <strain evidence="20 21">ICMP2807</strain>
    </source>
</reference>
<evidence type="ECO:0000256" key="6">
    <source>
        <dbReference type="ARBA" id="ARBA00022692"/>
    </source>
</evidence>
<keyword evidence="8" id="KW-0408">Iron</keyword>
<dbReference type="Pfam" id="PF00593">
    <property type="entry name" value="TonB_dep_Rec_b-barrel"/>
    <property type="match status" value="1"/>
</dbReference>
<keyword evidence="3 14" id="KW-0813">Transport</keyword>
<feature type="short sequence motif" description="TonB C-terminal box" evidence="15">
    <location>
        <begin position="725"/>
        <end position="742"/>
    </location>
</feature>
<dbReference type="InterPro" id="IPR037066">
    <property type="entry name" value="Plug_dom_sf"/>
</dbReference>
<dbReference type="EMBL" id="LAQU01000036">
    <property type="protein sequence ID" value="KKB61626.1"/>
    <property type="molecule type" value="Genomic_DNA"/>
</dbReference>
<keyword evidence="12 20" id="KW-0675">Receptor</keyword>
<dbReference type="PROSITE" id="PS52016">
    <property type="entry name" value="TONB_DEPENDENT_REC_3"/>
    <property type="match status" value="1"/>
</dbReference>
<dbReference type="OrthoDB" id="8732650at2"/>
<keyword evidence="13 14" id="KW-0998">Cell outer membrane</keyword>
<keyword evidence="11 14" id="KW-0472">Membrane</keyword>
<evidence type="ECO:0000256" key="7">
    <source>
        <dbReference type="ARBA" id="ARBA00022729"/>
    </source>
</evidence>
<dbReference type="SUPFAM" id="SSF56935">
    <property type="entry name" value="Porins"/>
    <property type="match status" value="1"/>
</dbReference>
<dbReference type="STRING" id="28092.WM40_22060"/>
<dbReference type="NCBIfam" id="TIGR01783">
    <property type="entry name" value="TonB-siderophor"/>
    <property type="match status" value="1"/>
</dbReference>
<feature type="signal peptide" evidence="17">
    <location>
        <begin position="1"/>
        <end position="42"/>
    </location>
</feature>